<keyword evidence="3" id="KW-0560">Oxidoreductase</keyword>
<dbReference type="PRINTS" id="PR00081">
    <property type="entry name" value="GDHRDH"/>
</dbReference>
<dbReference type="InterPro" id="IPR002347">
    <property type="entry name" value="SDR_fam"/>
</dbReference>
<dbReference type="PANTHER" id="PTHR24320:SF252">
    <property type="entry name" value="DEHYDROGENASE_REDUCTASE FAMILY PROTEIN, PUTATIVE (AFU_ORTHOLOGUE AFUA_3G08550)-RELATED"/>
    <property type="match status" value="1"/>
</dbReference>
<dbReference type="Pfam" id="PF00106">
    <property type="entry name" value="adh_short"/>
    <property type="match status" value="1"/>
</dbReference>
<name>A0A2T3ZE06_TRIA4</name>
<dbReference type="EMBL" id="KZ679259">
    <property type="protein sequence ID" value="PTB43046.1"/>
    <property type="molecule type" value="Genomic_DNA"/>
</dbReference>
<comment type="similarity">
    <text evidence="1">Belongs to the short-chain dehydrogenases/reductases (SDR) family.</text>
</comment>
<dbReference type="PANTHER" id="PTHR24320">
    <property type="entry name" value="RETINOL DEHYDROGENASE"/>
    <property type="match status" value="1"/>
</dbReference>
<reference evidence="4 5" key="1">
    <citation type="submission" date="2016-07" db="EMBL/GenBank/DDBJ databases">
        <title>Multiple horizontal gene transfer events from other fungi enriched the ability of initially mycotrophic Trichoderma (Ascomycota) to feed on dead plant biomass.</title>
        <authorList>
            <consortium name="DOE Joint Genome Institute"/>
            <person name="Aerts A."/>
            <person name="Atanasova L."/>
            <person name="Chenthamara K."/>
            <person name="Zhang J."/>
            <person name="Grujic M."/>
            <person name="Henrissat B."/>
            <person name="Kuo A."/>
            <person name="Salamov A."/>
            <person name="Lipzen A."/>
            <person name="Labutti K."/>
            <person name="Barry K."/>
            <person name="Miao Y."/>
            <person name="Rahimi M.J."/>
            <person name="Shen Q."/>
            <person name="Grigoriev I.V."/>
            <person name="Kubicek C.P."/>
            <person name="Druzhinina I.S."/>
        </authorList>
    </citation>
    <scope>NUCLEOTIDE SEQUENCE [LARGE SCALE GENOMIC DNA]</scope>
    <source>
        <strain evidence="4 5">CBS 433.97</strain>
    </source>
</reference>
<evidence type="ECO:0000313" key="5">
    <source>
        <dbReference type="Proteomes" id="UP000240493"/>
    </source>
</evidence>
<accession>A0A2T3ZE06</accession>
<organism evidence="4 5">
    <name type="scientific">Trichoderma asperellum (strain ATCC 204424 / CBS 433.97 / NBRC 101777)</name>
    <dbReference type="NCBI Taxonomy" id="1042311"/>
    <lineage>
        <taxon>Eukaryota</taxon>
        <taxon>Fungi</taxon>
        <taxon>Dikarya</taxon>
        <taxon>Ascomycota</taxon>
        <taxon>Pezizomycotina</taxon>
        <taxon>Sordariomycetes</taxon>
        <taxon>Hypocreomycetidae</taxon>
        <taxon>Hypocreales</taxon>
        <taxon>Hypocreaceae</taxon>
        <taxon>Trichoderma</taxon>
    </lineage>
</organism>
<evidence type="ECO:0000313" key="4">
    <source>
        <dbReference type="EMBL" id="PTB43046.1"/>
    </source>
</evidence>
<dbReference type="OrthoDB" id="542013at2759"/>
<protein>
    <submittedName>
        <fullName evidence="4">Uncharacterized protein</fullName>
    </submittedName>
</protein>
<dbReference type="STRING" id="1042311.A0A2T3ZE06"/>
<sequence>MGQPHIPPTPSEANLSGKTVIITGGNAGLGYESAKQFLTLGADRVILACRSIPKGEEAAASLRADPAVKKSNPNASIKVFELDLDDYQSGLRFANKVKDEVKELDILLNNGGQVALGYEKSKSNHEQNMQVNCYTHLLISLELFPLLRSTAAIRGLPTRITFTGSATQIKQNTLSKKPISPGSTILGHFDDESNFNKYFRYADTKTVVNAYVRRLAALAPSEVIANNPCPGLVQTGIDKNLPFYLRAPMALIRRSTGRTVEEGARTLIYASVVAGPDTNGKFLQHNKVDPGAAFLNGPEGEEFVNKLWKESVQDIAAIDPSLSSYA</sequence>
<keyword evidence="2" id="KW-0521">NADP</keyword>
<dbReference type="Proteomes" id="UP000240493">
    <property type="component" value="Unassembled WGS sequence"/>
</dbReference>
<evidence type="ECO:0000256" key="3">
    <source>
        <dbReference type="ARBA" id="ARBA00023002"/>
    </source>
</evidence>
<evidence type="ECO:0000256" key="1">
    <source>
        <dbReference type="ARBA" id="ARBA00006484"/>
    </source>
</evidence>
<dbReference type="GO" id="GO:0016491">
    <property type="term" value="F:oxidoreductase activity"/>
    <property type="evidence" value="ECO:0007669"/>
    <property type="project" value="UniProtKB-KW"/>
</dbReference>
<gene>
    <name evidence="4" type="ORF">M441DRAFT_135277</name>
</gene>
<keyword evidence="5" id="KW-1185">Reference proteome</keyword>
<dbReference type="Gene3D" id="3.40.50.720">
    <property type="entry name" value="NAD(P)-binding Rossmann-like Domain"/>
    <property type="match status" value="1"/>
</dbReference>
<dbReference type="AlphaFoldDB" id="A0A2T3ZE06"/>
<dbReference type="InterPro" id="IPR036291">
    <property type="entry name" value="NAD(P)-bd_dom_sf"/>
</dbReference>
<dbReference type="SUPFAM" id="SSF51735">
    <property type="entry name" value="NAD(P)-binding Rossmann-fold domains"/>
    <property type="match status" value="1"/>
</dbReference>
<evidence type="ECO:0000256" key="2">
    <source>
        <dbReference type="ARBA" id="ARBA00022857"/>
    </source>
</evidence>
<proteinExistence type="inferred from homology"/>